<gene>
    <name evidence="1" type="ORF">DYH56_11330</name>
</gene>
<protein>
    <recommendedName>
        <fullName evidence="3">DUF2262 domain-containing protein</fullName>
    </recommendedName>
</protein>
<evidence type="ECO:0008006" key="3">
    <source>
        <dbReference type="Google" id="ProtNLM"/>
    </source>
</evidence>
<evidence type="ECO:0000313" key="2">
    <source>
        <dbReference type="Proteomes" id="UP000263486"/>
    </source>
</evidence>
<reference evidence="1 2" key="1">
    <citation type="submission" date="2018-08" db="EMBL/GenBank/DDBJ databases">
        <title>Draft genome sequence of Psychrilyobacter sp. strain SD5 isolated from Black Sea water.</title>
        <authorList>
            <person name="Yadav S."/>
            <person name="Villanueva L."/>
            <person name="Damste J.S.S."/>
        </authorList>
    </citation>
    <scope>NUCLEOTIDE SEQUENCE [LARGE SCALE GENOMIC DNA]</scope>
    <source>
        <strain evidence="1 2">SD5</strain>
    </source>
</reference>
<proteinExistence type="predicted"/>
<accession>A0ABX9KFK1</accession>
<evidence type="ECO:0000313" key="1">
    <source>
        <dbReference type="EMBL" id="REI40309.1"/>
    </source>
</evidence>
<sequence length="240" mass="28558">MEIKLKKIKIDIKKDDLIKFNEIEFARLVEGSFHEWTRLDEKKNKINWSGEFIIESEDGDFEYKIDTEKKYITSLDLDGFLDGEKIDIDEDMELLLSSNHSYIYELLIFHEVSKLNVVSDIKLKAVELSLFPKWARGYLADDLENNPIIQEFMEIFEPLMNEFEIVKKINLNLDSIQVEYEDEKIKEIFKDAIKKYLEKEIFFIMHDSEYRNLLPKLEVNRVIAAGHKFNPDLEEIEIYS</sequence>
<comment type="caution">
    <text evidence="1">The sequence shown here is derived from an EMBL/GenBank/DDBJ whole genome shotgun (WGS) entry which is preliminary data.</text>
</comment>
<dbReference type="RefSeq" id="WP_114642986.1">
    <property type="nucleotide sequence ID" value="NZ_JAACIO010000015.1"/>
</dbReference>
<organism evidence="1 2">
    <name type="scientific">Psychrilyobacter piezotolerans</name>
    <dbReference type="NCBI Taxonomy" id="2293438"/>
    <lineage>
        <taxon>Bacteria</taxon>
        <taxon>Fusobacteriati</taxon>
        <taxon>Fusobacteriota</taxon>
        <taxon>Fusobacteriia</taxon>
        <taxon>Fusobacteriales</taxon>
        <taxon>Fusobacteriaceae</taxon>
        <taxon>Psychrilyobacter</taxon>
    </lineage>
</organism>
<dbReference type="Proteomes" id="UP000263486">
    <property type="component" value="Unassembled WGS sequence"/>
</dbReference>
<dbReference type="EMBL" id="QUAJ01000021">
    <property type="protein sequence ID" value="REI40309.1"/>
    <property type="molecule type" value="Genomic_DNA"/>
</dbReference>
<keyword evidence="2" id="KW-1185">Reference proteome</keyword>
<name>A0ABX9KFK1_9FUSO</name>